<dbReference type="RefSeq" id="WP_332291773.1">
    <property type="nucleotide sequence ID" value="NZ_JAZIBG010000041.1"/>
</dbReference>
<dbReference type="InterPro" id="IPR017459">
    <property type="entry name" value="Glycosyl_Trfase_fam3_N_dom"/>
</dbReference>
<dbReference type="GO" id="GO:0004048">
    <property type="term" value="F:anthranilate phosphoribosyltransferase activity"/>
    <property type="evidence" value="ECO:0007669"/>
    <property type="project" value="InterPro"/>
</dbReference>
<dbReference type="NCBIfam" id="NF006005">
    <property type="entry name" value="PRK08136.1"/>
    <property type="match status" value="1"/>
</dbReference>
<dbReference type="SUPFAM" id="SSF52418">
    <property type="entry name" value="Nucleoside phosphorylase/phosphoribosyltransferase catalytic domain"/>
    <property type="match status" value="1"/>
</dbReference>
<reference evidence="4 5" key="1">
    <citation type="submission" date="2024-02" db="EMBL/GenBank/DDBJ databases">
        <title>Genome sequence of Aquincola sp. MAHUQ-54.</title>
        <authorList>
            <person name="Huq M.A."/>
        </authorList>
    </citation>
    <scope>NUCLEOTIDE SEQUENCE [LARGE SCALE GENOMIC DNA]</scope>
    <source>
        <strain evidence="4 5">MAHUQ-54</strain>
    </source>
</reference>
<organism evidence="4 5">
    <name type="scientific">Aquincola agrisoli</name>
    <dbReference type="NCBI Taxonomy" id="3119538"/>
    <lineage>
        <taxon>Bacteria</taxon>
        <taxon>Pseudomonadati</taxon>
        <taxon>Pseudomonadota</taxon>
        <taxon>Betaproteobacteria</taxon>
        <taxon>Burkholderiales</taxon>
        <taxon>Sphaerotilaceae</taxon>
        <taxon>Aquincola</taxon>
    </lineage>
</organism>
<dbReference type="SUPFAM" id="SSF47648">
    <property type="entry name" value="Nucleoside phosphorylase/phosphoribosyltransferase N-terminal domain"/>
    <property type="match status" value="1"/>
</dbReference>
<dbReference type="Gene3D" id="3.40.1030.10">
    <property type="entry name" value="Nucleoside phosphorylase/phosphoribosyltransferase catalytic domain"/>
    <property type="match status" value="1"/>
</dbReference>
<gene>
    <name evidence="4" type="primary">ybiB</name>
    <name evidence="4" type="ORF">V4F39_20525</name>
</gene>
<dbReference type="PANTHER" id="PTHR43285">
    <property type="entry name" value="ANTHRANILATE PHOSPHORIBOSYLTRANSFERASE"/>
    <property type="match status" value="1"/>
</dbReference>
<evidence type="ECO:0000313" key="5">
    <source>
        <dbReference type="Proteomes" id="UP001336250"/>
    </source>
</evidence>
<comment type="caution">
    <text evidence="4">The sequence shown here is derived from an EMBL/GenBank/DDBJ whole genome shotgun (WGS) entry which is preliminary data.</text>
</comment>
<protein>
    <submittedName>
        <fullName evidence="4">DNA-binding protein YbiB</fullName>
    </submittedName>
</protein>
<evidence type="ECO:0000256" key="1">
    <source>
        <dbReference type="ARBA" id="ARBA00022676"/>
    </source>
</evidence>
<keyword evidence="5" id="KW-1185">Reference proteome</keyword>
<sequence>MSTISHYIKEIGRGSAGARSLSTEQAQDLMGLVLDGQATDLEIGAFAIAMRMKGETVDELTGFLAAVHERCVLVPSRLPVVVIPSYNGARRLPNLTPLLAMRLSQEGVRVLVHGPRQDPKRVSTADVLHDLGLPIAHSVQEVEQAWARREPAFLCIDALCPPLARLLDVRWTIGLRNSGHTVAKMIDPVRGAPALRLASYTHPEFGELMAAYARQSGATMMLLRGTEGEAVADPRRQPRIDSWIDGQPRPELGCPAQEGVLATMPLLPRTHDAATTALYIQAVMSGEKPAPDPLETQVALVMKSLAAMEGAGRVGTAA</sequence>
<dbReference type="AlphaFoldDB" id="A0AAW9QHJ1"/>
<evidence type="ECO:0000259" key="3">
    <source>
        <dbReference type="Pfam" id="PF02885"/>
    </source>
</evidence>
<dbReference type="Pfam" id="PF02885">
    <property type="entry name" value="Glycos_trans_3N"/>
    <property type="match status" value="1"/>
</dbReference>
<feature type="domain" description="Glycosyl transferase family 3 N-terminal" evidence="3">
    <location>
        <begin position="6"/>
        <end position="70"/>
    </location>
</feature>
<dbReference type="EMBL" id="JAZIBG010000041">
    <property type="protein sequence ID" value="MEF7616312.1"/>
    <property type="molecule type" value="Genomic_DNA"/>
</dbReference>
<keyword evidence="4" id="KW-0238">DNA-binding</keyword>
<accession>A0AAW9QHJ1</accession>
<dbReference type="GO" id="GO:0005829">
    <property type="term" value="C:cytosol"/>
    <property type="evidence" value="ECO:0007669"/>
    <property type="project" value="TreeGrafter"/>
</dbReference>
<keyword evidence="1" id="KW-0328">Glycosyltransferase</keyword>
<dbReference type="Gene3D" id="1.20.970.10">
    <property type="entry name" value="Transferase, Pyrimidine Nucleoside Phosphorylase, Chain C"/>
    <property type="match status" value="1"/>
</dbReference>
<dbReference type="Proteomes" id="UP001336250">
    <property type="component" value="Unassembled WGS sequence"/>
</dbReference>
<proteinExistence type="predicted"/>
<keyword evidence="2" id="KW-0808">Transferase</keyword>
<dbReference type="InterPro" id="IPR005940">
    <property type="entry name" value="Anthranilate_Pribosyl_Tfrase"/>
</dbReference>
<evidence type="ECO:0000256" key="2">
    <source>
        <dbReference type="ARBA" id="ARBA00022679"/>
    </source>
</evidence>
<dbReference type="GO" id="GO:0000162">
    <property type="term" value="P:L-tryptophan biosynthetic process"/>
    <property type="evidence" value="ECO:0007669"/>
    <property type="project" value="InterPro"/>
</dbReference>
<dbReference type="InterPro" id="IPR035902">
    <property type="entry name" value="Nuc_phospho_transferase"/>
</dbReference>
<dbReference type="InterPro" id="IPR036320">
    <property type="entry name" value="Glycosyl_Trfase_fam3_N_dom_sf"/>
</dbReference>
<dbReference type="GO" id="GO:0003677">
    <property type="term" value="F:DNA binding"/>
    <property type="evidence" value="ECO:0007669"/>
    <property type="project" value="UniProtKB-KW"/>
</dbReference>
<name>A0AAW9QHJ1_9BURK</name>
<evidence type="ECO:0000313" key="4">
    <source>
        <dbReference type="EMBL" id="MEF7616312.1"/>
    </source>
</evidence>
<dbReference type="PANTHER" id="PTHR43285:SF4">
    <property type="entry name" value="TRANSFERASE"/>
    <property type="match status" value="1"/>
</dbReference>